<accession>A0ABT8PEV7</accession>
<dbReference type="RefSeq" id="WP_301756108.1">
    <property type="nucleotide sequence ID" value="NZ_JAUJSQ010000007.1"/>
</dbReference>
<dbReference type="Gene3D" id="3.30.1920.10">
    <property type="entry name" value="Baseplate protein-like domains - 2 layer sandwich fold"/>
    <property type="match status" value="1"/>
</dbReference>
<dbReference type="SUPFAM" id="SSF69279">
    <property type="entry name" value="Phage tail proteins"/>
    <property type="match status" value="2"/>
</dbReference>
<dbReference type="EMBL" id="JAUJSQ010000007">
    <property type="protein sequence ID" value="MDN7933671.1"/>
    <property type="molecule type" value="Genomic_DNA"/>
</dbReference>
<evidence type="ECO:0000259" key="3">
    <source>
        <dbReference type="Pfam" id="PF22255"/>
    </source>
</evidence>
<dbReference type="InterPro" id="IPR053982">
    <property type="entry name" value="Gp44/GpP-like_C"/>
</dbReference>
<dbReference type="InterPro" id="IPR049354">
    <property type="entry name" value="GpP-like_N"/>
</dbReference>
<dbReference type="Gene3D" id="2.30.300.10">
    <property type="entry name" value="Baseplate protein-like domain - beta roll fold"/>
    <property type="match status" value="1"/>
</dbReference>
<feature type="domain" description="Baseplate hub protein gp44-like N-terminal" evidence="1">
    <location>
        <begin position="12"/>
        <end position="98"/>
    </location>
</feature>
<dbReference type="Proteomes" id="UP001171606">
    <property type="component" value="Unassembled WGS sequence"/>
</dbReference>
<dbReference type="InterPro" id="IPR053981">
    <property type="entry name" value="Gp44/GpP-like_2nd"/>
</dbReference>
<evidence type="ECO:0000313" key="4">
    <source>
        <dbReference type="EMBL" id="MDN7933671.1"/>
    </source>
</evidence>
<feature type="domain" description="Baseplate hub protein gp44/GpP-like second" evidence="3">
    <location>
        <begin position="100"/>
        <end position="182"/>
    </location>
</feature>
<dbReference type="InterPro" id="IPR026276">
    <property type="entry name" value="Baseplate_GpP"/>
</dbReference>
<proteinExistence type="predicted"/>
<keyword evidence="5" id="KW-1185">Reference proteome</keyword>
<evidence type="ECO:0000259" key="1">
    <source>
        <dbReference type="Pfam" id="PF21683"/>
    </source>
</evidence>
<gene>
    <name evidence="4" type="ORF">QZM52_20505</name>
</gene>
<dbReference type="PIRSF" id="PIRSF004440">
    <property type="entry name" value="GpP"/>
    <property type="match status" value="1"/>
</dbReference>
<dbReference type="InterPro" id="IPR023399">
    <property type="entry name" value="Baseplate-like_2-layer_sand"/>
</dbReference>
<dbReference type="Pfam" id="PF21929">
    <property type="entry name" value="GpP_4th"/>
    <property type="match status" value="1"/>
</dbReference>
<protein>
    <submittedName>
        <fullName evidence="4">Baseplate protein</fullName>
    </submittedName>
</protein>
<dbReference type="Gene3D" id="3.55.50.10">
    <property type="entry name" value="Baseplate protein-like domains"/>
    <property type="match status" value="1"/>
</dbReference>
<reference evidence="4" key="1">
    <citation type="submission" date="2023-07" db="EMBL/GenBank/DDBJ databases">
        <title>A collection of bacterial strains from the Burkholderia cepacia Research Laboratory and Repository.</title>
        <authorList>
            <person name="Lipuma J."/>
            <person name="Spilker T."/>
            <person name="Caverly L."/>
        </authorList>
    </citation>
    <scope>NUCLEOTIDE SEQUENCE</scope>
    <source>
        <strain evidence="4">AU42020</strain>
    </source>
</reference>
<feature type="domain" description="Baseplate hub protein gp44/GpP-like C-terminal" evidence="2">
    <location>
        <begin position="261"/>
        <end position="346"/>
    </location>
</feature>
<dbReference type="Pfam" id="PF21683">
    <property type="entry name" value="GpP-like_1st"/>
    <property type="match status" value="1"/>
</dbReference>
<organism evidence="4 5">
    <name type="scientific">Burkholderia metallica</name>
    <dbReference type="NCBI Taxonomy" id="488729"/>
    <lineage>
        <taxon>Bacteria</taxon>
        <taxon>Pseudomonadati</taxon>
        <taxon>Pseudomonadota</taxon>
        <taxon>Betaproteobacteria</taxon>
        <taxon>Burkholderiales</taxon>
        <taxon>Burkholderiaceae</taxon>
        <taxon>Burkholderia</taxon>
        <taxon>Burkholderia cepacia complex</taxon>
    </lineage>
</organism>
<evidence type="ECO:0000259" key="2">
    <source>
        <dbReference type="Pfam" id="PF21929"/>
    </source>
</evidence>
<name>A0ABT8PEV7_9BURK</name>
<sequence length="375" mass="41235">MDAQSKPDPNRVTLTVNGLDFAGWTDVRISAGIERQARDFALAITWKWPGSGDVPRQVKQGDRCEVRIGSDLVLTGYVFSTPIRYDAASLTCGIGGRSLTADLVDCGADNKPSQWRGQRVGRIVEALTAPYGVKVVDESGDAGTLADHTIEPGETVFDSIDRLLRLSRLLSTDDEHGRLVIAEPGSAGKASDKLELGVNIKGGEAPLDFSQVFSEYVCKGQRSGTDEAFGLAASEIEARVADPRIARHRTMVMREAGQMTADLARQRVQWESENRISKALATTYKVQGWRQSNGQIWRHNQIVRVVDSIIGFDRDMLVVEIEYSQSNAEGMLTKLTVAPPDGFAAEPLTKRKKVKGKKKGKDNFEFLLPADWEKQ</sequence>
<dbReference type="Pfam" id="PF22255">
    <property type="entry name" value="Gp44-like_2nd"/>
    <property type="match status" value="1"/>
</dbReference>
<comment type="caution">
    <text evidence="4">The sequence shown here is derived from an EMBL/GenBank/DDBJ whole genome shotgun (WGS) entry which is preliminary data.</text>
</comment>
<evidence type="ECO:0000313" key="5">
    <source>
        <dbReference type="Proteomes" id="UP001171606"/>
    </source>
</evidence>